<reference evidence="2 3" key="1">
    <citation type="submission" date="2020-11" db="EMBL/GenBank/DDBJ databases">
        <title>Kefir isolates.</title>
        <authorList>
            <person name="Marcisauskas S."/>
            <person name="Kim Y."/>
            <person name="Blasche S."/>
        </authorList>
    </citation>
    <scope>NUCLEOTIDE SEQUENCE [LARGE SCALE GENOMIC DNA]</scope>
    <source>
        <strain evidence="2 3">KR</strain>
    </source>
</reference>
<evidence type="ECO:0000313" key="3">
    <source>
        <dbReference type="Proteomes" id="UP000777482"/>
    </source>
</evidence>
<feature type="region of interest" description="Disordered" evidence="1">
    <location>
        <begin position="360"/>
        <end position="466"/>
    </location>
</feature>
<gene>
    <name evidence="2" type="ORF">C6P46_003121</name>
</gene>
<dbReference type="AlphaFoldDB" id="A0A9P6W531"/>
<feature type="compositionally biased region" description="Low complexity" evidence="1">
    <location>
        <begin position="200"/>
        <end position="214"/>
    </location>
</feature>
<proteinExistence type="predicted"/>
<feature type="compositionally biased region" description="Low complexity" evidence="1">
    <location>
        <begin position="386"/>
        <end position="407"/>
    </location>
</feature>
<dbReference type="OrthoDB" id="3357341at2759"/>
<accession>A0A9P6W531</accession>
<feature type="compositionally biased region" description="Pro residues" evidence="1">
    <location>
        <begin position="410"/>
        <end position="420"/>
    </location>
</feature>
<name>A0A9P6W531_RHOMI</name>
<dbReference type="Proteomes" id="UP000777482">
    <property type="component" value="Unassembled WGS sequence"/>
</dbReference>
<sequence length="466" mass="50540">MPLDAALFTLLIRPRVAEPGWIDLDVYASCDSIPTLKAYVLHKDDRDGSFNAYDPYTLKRLGTSAIAPPSLPNAKPNPKHRLTRLFDPDVEVHLWNQPGLGWSWDMEWEETRYVWTREVGNLLSGERGFTLSASRKPDPNFPILQYHPQRKGGSIEILDHNRIEPRIRDRKGLEVASLLALCYFIEHFFPAAPVPPPTPAAATTSKPAEPAASADQPSNRKKEEQAPPAPPATLRNQSAPPTSSSRPQPSSPRSSPRIDITDLSPKAVEAHYRYCLALLGDPNLPALEFACRDPAGDDTLKALAERIKQKRLKLSRGSDSLDIQVSPILPQQAEQARGGWFGFFQAAGSEAATQPAATGISVRLSRVRPTAPNPSSSQNKMPIDRSTSSSSPSVPRQSPMAAPPSRKISPRPPAPPPRPVGVPKSTSREEVPTNVGTKSGPANPAPSAPQSGGSGWLSIFGQRAKG</sequence>
<keyword evidence="3" id="KW-1185">Reference proteome</keyword>
<protein>
    <submittedName>
        <fullName evidence="2">Uncharacterized protein</fullName>
    </submittedName>
</protein>
<dbReference type="EMBL" id="PUHQ01000024">
    <property type="protein sequence ID" value="KAG0662808.1"/>
    <property type="molecule type" value="Genomic_DNA"/>
</dbReference>
<evidence type="ECO:0000256" key="1">
    <source>
        <dbReference type="SAM" id="MobiDB-lite"/>
    </source>
</evidence>
<organism evidence="2 3">
    <name type="scientific">Rhodotorula mucilaginosa</name>
    <name type="common">Yeast</name>
    <name type="synonym">Rhodotorula rubra</name>
    <dbReference type="NCBI Taxonomy" id="5537"/>
    <lineage>
        <taxon>Eukaryota</taxon>
        <taxon>Fungi</taxon>
        <taxon>Dikarya</taxon>
        <taxon>Basidiomycota</taxon>
        <taxon>Pucciniomycotina</taxon>
        <taxon>Microbotryomycetes</taxon>
        <taxon>Sporidiobolales</taxon>
        <taxon>Sporidiobolaceae</taxon>
        <taxon>Rhodotorula</taxon>
    </lineage>
</organism>
<comment type="caution">
    <text evidence="2">The sequence shown here is derived from an EMBL/GenBank/DDBJ whole genome shotgun (WGS) entry which is preliminary data.</text>
</comment>
<evidence type="ECO:0000313" key="2">
    <source>
        <dbReference type="EMBL" id="KAG0662808.1"/>
    </source>
</evidence>
<feature type="compositionally biased region" description="Low complexity" evidence="1">
    <location>
        <begin position="238"/>
        <end position="257"/>
    </location>
</feature>
<feature type="region of interest" description="Disordered" evidence="1">
    <location>
        <begin position="196"/>
        <end position="262"/>
    </location>
</feature>